<reference evidence="1 2" key="1">
    <citation type="submission" date="2015-06" db="EMBL/GenBank/DDBJ databases">
        <title>Improved classification and identification of acetic acid bacteria using matrix-assisted laser desorption/ionization time-of-flight mass spectrometry; Gluconobacter nephelii and Gluconobacter uchimurae are later heterotypic synonyms of Gluconobacter japonicus and Gluconobacter oxydans, respectively.</title>
        <authorList>
            <person name="Li L."/>
            <person name="Cleenwerck I."/>
            <person name="De Vuyst L."/>
            <person name="Vandamme P."/>
        </authorList>
    </citation>
    <scope>NUCLEOTIDE SEQUENCE [LARGE SCALE GENOMIC DNA]</scope>
    <source>
        <strain evidence="1 2">LMG 1604</strain>
    </source>
</reference>
<protein>
    <submittedName>
        <fullName evidence="1">Uncharacterized protein</fullName>
    </submittedName>
</protein>
<evidence type="ECO:0000313" key="1">
    <source>
        <dbReference type="EMBL" id="KXV79971.1"/>
    </source>
</evidence>
<dbReference type="PATRIC" id="fig|178901.15.peg.2326"/>
<dbReference type="EMBL" id="LHZZ01000086">
    <property type="protein sequence ID" value="KXV79971.1"/>
    <property type="molecule type" value="Genomic_DNA"/>
</dbReference>
<dbReference type="Proteomes" id="UP000075538">
    <property type="component" value="Unassembled WGS sequence"/>
</dbReference>
<proteinExistence type="predicted"/>
<comment type="caution">
    <text evidence="1">The sequence shown here is derived from an EMBL/GenBank/DDBJ whole genome shotgun (WGS) entry which is preliminary data.</text>
</comment>
<sequence>MKTKKEQIEELSYIIGGRVPRSKHIEQAKAIIEAAEERGRFALRPELWGRLPDEQLVEIFKECEIQFKGEGEGLSAIGDVPAHKLVTASRKVIKAAIDAAKTIDWG</sequence>
<gene>
    <name evidence="1" type="ORF">AD953_00480</name>
</gene>
<dbReference type="AlphaFoldDB" id="A0A149VIH4"/>
<name>A0A149VIH4_9PROT</name>
<organism evidence="1 2">
    <name type="scientific">Acetobacter malorum</name>
    <dbReference type="NCBI Taxonomy" id="178901"/>
    <lineage>
        <taxon>Bacteria</taxon>
        <taxon>Pseudomonadati</taxon>
        <taxon>Pseudomonadota</taxon>
        <taxon>Alphaproteobacteria</taxon>
        <taxon>Acetobacterales</taxon>
        <taxon>Acetobacteraceae</taxon>
        <taxon>Acetobacter</taxon>
    </lineage>
</organism>
<accession>A0A149VIH4</accession>
<evidence type="ECO:0000313" key="2">
    <source>
        <dbReference type="Proteomes" id="UP000075538"/>
    </source>
</evidence>
<dbReference type="RefSeq" id="WP_061489996.1">
    <property type="nucleotide sequence ID" value="NZ_LHZZ01000086.1"/>
</dbReference>